<organism evidence="1 2">
    <name type="scientific">Enterococcus raffinosus</name>
    <dbReference type="NCBI Taxonomy" id="71452"/>
    <lineage>
        <taxon>Bacteria</taxon>
        <taxon>Bacillati</taxon>
        <taxon>Bacillota</taxon>
        <taxon>Bacilli</taxon>
        <taxon>Lactobacillales</taxon>
        <taxon>Enterococcaceae</taxon>
        <taxon>Enterococcus</taxon>
    </lineage>
</organism>
<evidence type="ECO:0000313" key="2">
    <source>
        <dbReference type="Proteomes" id="UP001254770"/>
    </source>
</evidence>
<proteinExistence type="predicted"/>
<dbReference type="SUPFAM" id="SSF51126">
    <property type="entry name" value="Pectin lyase-like"/>
    <property type="match status" value="1"/>
</dbReference>
<protein>
    <recommendedName>
        <fullName evidence="3">DUF1565 domain-containing protein</fullName>
    </recommendedName>
</protein>
<comment type="caution">
    <text evidence="1">The sequence shown here is derived from an EMBL/GenBank/DDBJ whole genome shotgun (WGS) entry which is preliminary data.</text>
</comment>
<dbReference type="RefSeq" id="WP_311880543.1">
    <property type="nucleotide sequence ID" value="NZ_JARPXL010000039.1"/>
</dbReference>
<dbReference type="InterPro" id="IPR011050">
    <property type="entry name" value="Pectin_lyase_fold/virulence"/>
</dbReference>
<dbReference type="AlphaFoldDB" id="A0AAW8TDF9"/>
<name>A0AAW8TDF9_9ENTE</name>
<evidence type="ECO:0000313" key="1">
    <source>
        <dbReference type="EMBL" id="MDT2546649.1"/>
    </source>
</evidence>
<dbReference type="Proteomes" id="UP001254770">
    <property type="component" value="Unassembled WGS sequence"/>
</dbReference>
<reference evidence="1" key="1">
    <citation type="submission" date="2023-03" db="EMBL/GenBank/DDBJ databases">
        <authorList>
            <person name="Shen W."/>
            <person name="Cai J."/>
        </authorList>
    </citation>
    <scope>NUCLEOTIDE SEQUENCE</scope>
    <source>
        <strain evidence="1">Y15</strain>
    </source>
</reference>
<accession>A0AAW8TDF9</accession>
<gene>
    <name evidence="1" type="ORF">P7D69_20165</name>
</gene>
<dbReference type="Gene3D" id="3.30.1910.20">
    <property type="entry name" value="asparaginyl-tRNA synthetase, N-terminal domain"/>
    <property type="match status" value="1"/>
</dbReference>
<evidence type="ECO:0008006" key="3">
    <source>
        <dbReference type="Google" id="ProtNLM"/>
    </source>
</evidence>
<dbReference type="EMBL" id="JARPXL010000039">
    <property type="protein sequence ID" value="MDT2546649.1"/>
    <property type="molecule type" value="Genomic_DNA"/>
</dbReference>
<sequence>MELLKLIKNRISSEWKKTFNDNVDILNRNAHDQDQKLDTTNSRIDNLVLHSGGDSPNEVVDARVNNNGETFDTLESRLLAAENKHDDELESANLNIMDNKEQLGQLNTVIESLYNSAGSSLSLYVSAERGDDTNGDGTEEKPFKTIQTAVNTIPLINSSVITIFVEEGSYLEDIVFYGIISPQITLRSIYKVTNEDVYQAKLPVKIRSITFSNCNSSVNIYGILFVDQNNLGTGVYRSVMITDNGMLTVEHCAFNENVKSIETHRSVYSTGNSKVHVKACLFSNQRIVFYANTPSEIRVGGFNQGDNNDIVNCAENGTIRTNTGVTGSNTNQTVGAGLIITKGTVLS</sequence>